<dbReference type="PANTHER" id="PTHR43369">
    <property type="entry name" value="PHOSPHORIBOSYLGLYCINAMIDE FORMYLTRANSFERASE"/>
    <property type="match status" value="1"/>
</dbReference>
<keyword evidence="4" id="KW-0658">Purine biosynthesis</keyword>
<accession>A0A1W1EHA2</accession>
<organism evidence="6">
    <name type="scientific">hydrothermal vent metagenome</name>
    <dbReference type="NCBI Taxonomy" id="652676"/>
    <lineage>
        <taxon>unclassified sequences</taxon>
        <taxon>metagenomes</taxon>
        <taxon>ecological metagenomes</taxon>
    </lineage>
</organism>
<evidence type="ECO:0000256" key="3">
    <source>
        <dbReference type="ARBA" id="ARBA00022679"/>
    </source>
</evidence>
<evidence type="ECO:0000256" key="2">
    <source>
        <dbReference type="ARBA" id="ARBA00012254"/>
    </source>
</evidence>
<evidence type="ECO:0000313" key="6">
    <source>
        <dbReference type="EMBL" id="SHO80233.1"/>
    </source>
</evidence>
<protein>
    <recommendedName>
        <fullName evidence="2">phosphoribosylglycinamide formyltransferase 1</fullName>
        <ecNumber evidence="2">2.1.2.2</ecNumber>
    </recommendedName>
</protein>
<gene>
    <name evidence="6" type="ORF">MNB_SV-15-1487</name>
</gene>
<dbReference type="PANTHER" id="PTHR43369:SF2">
    <property type="entry name" value="PHOSPHORIBOSYLGLYCINAMIDE FORMYLTRANSFERASE"/>
    <property type="match status" value="1"/>
</dbReference>
<dbReference type="InterPro" id="IPR036477">
    <property type="entry name" value="Formyl_transf_N_sf"/>
</dbReference>
<name>A0A1W1EHA2_9ZZZZ</name>
<dbReference type="GO" id="GO:0006189">
    <property type="term" value="P:'de novo' IMP biosynthetic process"/>
    <property type="evidence" value="ECO:0007669"/>
    <property type="project" value="InterPro"/>
</dbReference>
<evidence type="ECO:0000256" key="4">
    <source>
        <dbReference type="ARBA" id="ARBA00022755"/>
    </source>
</evidence>
<dbReference type="CDD" id="cd08645">
    <property type="entry name" value="FMT_core_GART"/>
    <property type="match status" value="1"/>
</dbReference>
<feature type="domain" description="Formyl transferase N-terminal" evidence="5">
    <location>
        <begin position="2"/>
        <end position="179"/>
    </location>
</feature>
<dbReference type="EC" id="2.1.2.2" evidence="2"/>
<keyword evidence="3 6" id="KW-0808">Transferase</keyword>
<dbReference type="InterPro" id="IPR004607">
    <property type="entry name" value="GART"/>
</dbReference>
<proteinExistence type="predicted"/>
<dbReference type="Pfam" id="PF00551">
    <property type="entry name" value="Formyl_trans_N"/>
    <property type="match status" value="1"/>
</dbReference>
<dbReference type="AlphaFoldDB" id="A0A1W1EHA2"/>
<sequence>MKKLVVLFSGRGTNLAYILKHLHKKDDFKVVMALTNNPNAKGIDIAKSYNIPVEIVESKKFSNREDFDRIVVDKINNYSPNLTILAGFMRILTPVFTYSIKAINLHPSLLPKYKGLCAIERSFESGDNICGVSVHWVTSELDSGKLILQKSFERSSDMSFEEFESNIKRIEKIALKDAIIEVFKEEILNV</sequence>
<evidence type="ECO:0000256" key="1">
    <source>
        <dbReference type="ARBA" id="ARBA00005054"/>
    </source>
</evidence>
<dbReference type="SUPFAM" id="SSF53328">
    <property type="entry name" value="Formyltransferase"/>
    <property type="match status" value="1"/>
</dbReference>
<dbReference type="EMBL" id="FRYL01000001">
    <property type="protein sequence ID" value="SHO80233.1"/>
    <property type="molecule type" value="Genomic_DNA"/>
</dbReference>
<comment type="pathway">
    <text evidence="1">Purine metabolism; IMP biosynthesis via de novo pathway; N(2)-formyl-N(1)-(5-phospho-D-ribosyl)glycinamide from N(1)-(5-phospho-D-ribosyl)glycinamide (10-formyl THF route): step 1/1.</text>
</comment>
<dbReference type="GO" id="GO:0005737">
    <property type="term" value="C:cytoplasm"/>
    <property type="evidence" value="ECO:0007669"/>
    <property type="project" value="TreeGrafter"/>
</dbReference>
<reference evidence="6" key="1">
    <citation type="submission" date="2016-10" db="EMBL/GenBank/DDBJ databases">
        <authorList>
            <person name="de Groot N.N."/>
        </authorList>
    </citation>
    <scope>NUCLEOTIDE SEQUENCE</scope>
</reference>
<dbReference type="NCBIfam" id="TIGR00639">
    <property type="entry name" value="PurN"/>
    <property type="match status" value="1"/>
</dbReference>
<dbReference type="GO" id="GO:0004644">
    <property type="term" value="F:phosphoribosylglycinamide formyltransferase activity"/>
    <property type="evidence" value="ECO:0007669"/>
    <property type="project" value="UniProtKB-EC"/>
</dbReference>
<dbReference type="Gene3D" id="3.40.50.170">
    <property type="entry name" value="Formyl transferase, N-terminal domain"/>
    <property type="match status" value="1"/>
</dbReference>
<dbReference type="InterPro" id="IPR002376">
    <property type="entry name" value="Formyl_transf_N"/>
</dbReference>
<evidence type="ECO:0000259" key="5">
    <source>
        <dbReference type="Pfam" id="PF00551"/>
    </source>
</evidence>